<dbReference type="Gene3D" id="1.10.3470.10">
    <property type="entry name" value="ABC transporter involved in vitamin B12 uptake, BtuC"/>
    <property type="match status" value="1"/>
</dbReference>
<feature type="transmembrane region" description="Helical" evidence="8">
    <location>
        <begin position="113"/>
        <end position="132"/>
    </location>
</feature>
<reference evidence="9" key="2">
    <citation type="submission" date="2021-04" db="EMBL/GenBank/DDBJ databases">
        <authorList>
            <person name="Gilroy R."/>
        </authorList>
    </citation>
    <scope>NUCLEOTIDE SEQUENCE</scope>
    <source>
        <strain evidence="9">ChiSxjej6B18-287</strain>
    </source>
</reference>
<gene>
    <name evidence="9" type="ORF">H9935_00630</name>
</gene>
<dbReference type="PANTHER" id="PTHR30472:SF25">
    <property type="entry name" value="ABC TRANSPORTER PERMEASE PROTEIN MJ0876-RELATED"/>
    <property type="match status" value="1"/>
</dbReference>
<evidence type="ECO:0000256" key="7">
    <source>
        <dbReference type="ARBA" id="ARBA00023136"/>
    </source>
</evidence>
<feature type="transmembrane region" description="Helical" evidence="8">
    <location>
        <begin position="257"/>
        <end position="285"/>
    </location>
</feature>
<dbReference type="EMBL" id="DWWV01000010">
    <property type="protein sequence ID" value="HJC09314.1"/>
    <property type="molecule type" value="Genomic_DNA"/>
</dbReference>
<comment type="caution">
    <text evidence="9">The sequence shown here is derived from an EMBL/GenBank/DDBJ whole genome shotgun (WGS) entry which is preliminary data.</text>
</comment>
<dbReference type="GO" id="GO:0022857">
    <property type="term" value="F:transmembrane transporter activity"/>
    <property type="evidence" value="ECO:0007669"/>
    <property type="project" value="InterPro"/>
</dbReference>
<feature type="transmembrane region" description="Helical" evidence="8">
    <location>
        <begin position="138"/>
        <end position="158"/>
    </location>
</feature>
<dbReference type="GO" id="GO:0033214">
    <property type="term" value="P:siderophore-iron import into cell"/>
    <property type="evidence" value="ECO:0007669"/>
    <property type="project" value="TreeGrafter"/>
</dbReference>
<organism evidence="9 10">
    <name type="scientific">Candidatus Blautia merdigallinarum</name>
    <dbReference type="NCBI Taxonomy" id="2838495"/>
    <lineage>
        <taxon>Bacteria</taxon>
        <taxon>Bacillati</taxon>
        <taxon>Bacillota</taxon>
        <taxon>Clostridia</taxon>
        <taxon>Lachnospirales</taxon>
        <taxon>Lachnospiraceae</taxon>
        <taxon>Blautia</taxon>
    </lineage>
</organism>
<evidence type="ECO:0000256" key="5">
    <source>
        <dbReference type="ARBA" id="ARBA00022692"/>
    </source>
</evidence>
<dbReference type="InterPro" id="IPR000522">
    <property type="entry name" value="ABC_transptr_permease_BtuC"/>
</dbReference>
<evidence type="ECO:0000256" key="2">
    <source>
        <dbReference type="ARBA" id="ARBA00007935"/>
    </source>
</evidence>
<keyword evidence="7 8" id="KW-0472">Membrane</keyword>
<feature type="transmembrane region" description="Helical" evidence="8">
    <location>
        <begin position="77"/>
        <end position="101"/>
    </location>
</feature>
<keyword evidence="3" id="KW-0813">Transport</keyword>
<sequence length="315" mass="32931">MNSGRLPLENSSRDGEYCRNQVRSIGILMVLGLILVTAVLLSLWAGSYETPINELLRGVAGKASNPKINVVVRNVRLPRICTAVVAGAGLGVVGCVLQAILDNPLASASTLGVSQGASFGAAFAIIGLNAGASHSGGILISMAAFAGSMGVAFVILGLSRLSQISPESIVLAGVAISSMFTGATTLLQYFADEVELTTLTFWTFGDLGSTTYGQIGFMFLVVLFTSIYFIFHRWDFNALLAGTETAASLGIHVRRLILANMVLCCLAASTIVSYVGLINFIGLVAPHIVRRLVGNNHIYLIPGAILAGASLLLLG</sequence>
<keyword evidence="6 8" id="KW-1133">Transmembrane helix</keyword>
<evidence type="ECO:0000313" key="9">
    <source>
        <dbReference type="EMBL" id="HJC09314.1"/>
    </source>
</evidence>
<feature type="transmembrane region" description="Helical" evidence="8">
    <location>
        <begin position="297"/>
        <end position="314"/>
    </location>
</feature>
<evidence type="ECO:0000256" key="4">
    <source>
        <dbReference type="ARBA" id="ARBA00022475"/>
    </source>
</evidence>
<feature type="transmembrane region" description="Helical" evidence="8">
    <location>
        <begin position="21"/>
        <end position="45"/>
    </location>
</feature>
<evidence type="ECO:0000256" key="8">
    <source>
        <dbReference type="SAM" id="Phobius"/>
    </source>
</evidence>
<dbReference type="SUPFAM" id="SSF81345">
    <property type="entry name" value="ABC transporter involved in vitamin B12 uptake, BtuC"/>
    <property type="match status" value="1"/>
</dbReference>
<dbReference type="CDD" id="cd06550">
    <property type="entry name" value="TM_ABC_iron-siderophores_like"/>
    <property type="match status" value="1"/>
</dbReference>
<reference evidence="9" key="1">
    <citation type="journal article" date="2021" name="PeerJ">
        <title>Extensive microbial diversity within the chicken gut microbiome revealed by metagenomics and culture.</title>
        <authorList>
            <person name="Gilroy R."/>
            <person name="Ravi A."/>
            <person name="Getino M."/>
            <person name="Pursley I."/>
            <person name="Horton D.L."/>
            <person name="Alikhan N.F."/>
            <person name="Baker D."/>
            <person name="Gharbi K."/>
            <person name="Hall N."/>
            <person name="Watson M."/>
            <person name="Adriaenssens E.M."/>
            <person name="Foster-Nyarko E."/>
            <person name="Jarju S."/>
            <person name="Secka A."/>
            <person name="Antonio M."/>
            <person name="Oren A."/>
            <person name="Chaudhuri R.R."/>
            <person name="La Ragione R."/>
            <person name="Hildebrand F."/>
            <person name="Pallen M.J."/>
        </authorList>
    </citation>
    <scope>NUCLEOTIDE SEQUENCE</scope>
    <source>
        <strain evidence="9">ChiSxjej6B18-287</strain>
    </source>
</reference>
<proteinExistence type="inferred from homology"/>
<feature type="transmembrane region" description="Helical" evidence="8">
    <location>
        <begin position="170"/>
        <end position="191"/>
    </location>
</feature>
<keyword evidence="5 8" id="KW-0812">Transmembrane</keyword>
<accession>A0A9D2SJB6</accession>
<dbReference type="Pfam" id="PF01032">
    <property type="entry name" value="FecCD"/>
    <property type="match status" value="1"/>
</dbReference>
<dbReference type="Proteomes" id="UP000823893">
    <property type="component" value="Unassembled WGS sequence"/>
</dbReference>
<evidence type="ECO:0000313" key="10">
    <source>
        <dbReference type="Proteomes" id="UP000823893"/>
    </source>
</evidence>
<comment type="subcellular location">
    <subcellularLocation>
        <location evidence="1">Cell membrane</location>
        <topology evidence="1">Multi-pass membrane protein</topology>
    </subcellularLocation>
</comment>
<feature type="non-terminal residue" evidence="9">
    <location>
        <position position="315"/>
    </location>
</feature>
<dbReference type="PANTHER" id="PTHR30472">
    <property type="entry name" value="FERRIC ENTEROBACTIN TRANSPORT SYSTEM PERMEASE PROTEIN"/>
    <property type="match status" value="1"/>
</dbReference>
<dbReference type="AlphaFoldDB" id="A0A9D2SJB6"/>
<keyword evidence="4" id="KW-1003">Cell membrane</keyword>
<evidence type="ECO:0000256" key="1">
    <source>
        <dbReference type="ARBA" id="ARBA00004651"/>
    </source>
</evidence>
<evidence type="ECO:0000256" key="3">
    <source>
        <dbReference type="ARBA" id="ARBA00022448"/>
    </source>
</evidence>
<dbReference type="GO" id="GO:0005886">
    <property type="term" value="C:plasma membrane"/>
    <property type="evidence" value="ECO:0007669"/>
    <property type="project" value="UniProtKB-SubCell"/>
</dbReference>
<name>A0A9D2SJB6_9FIRM</name>
<protein>
    <submittedName>
        <fullName evidence="9">Iron ABC transporter permease</fullName>
    </submittedName>
</protein>
<feature type="transmembrane region" description="Helical" evidence="8">
    <location>
        <begin position="211"/>
        <end position="231"/>
    </location>
</feature>
<evidence type="ECO:0000256" key="6">
    <source>
        <dbReference type="ARBA" id="ARBA00022989"/>
    </source>
</evidence>
<comment type="similarity">
    <text evidence="2">Belongs to the binding-protein-dependent transport system permease family. FecCD subfamily.</text>
</comment>
<dbReference type="InterPro" id="IPR037294">
    <property type="entry name" value="ABC_BtuC-like"/>
</dbReference>